<evidence type="ECO:0000256" key="4">
    <source>
        <dbReference type="ARBA" id="ARBA00022490"/>
    </source>
</evidence>
<dbReference type="Pfam" id="PF11919">
    <property type="entry name" value="PSME4_C"/>
    <property type="match status" value="1"/>
</dbReference>
<dbReference type="GO" id="GO:0016504">
    <property type="term" value="F:peptidase activator activity"/>
    <property type="evidence" value="ECO:0007669"/>
    <property type="project" value="InterPro"/>
</dbReference>
<dbReference type="Pfam" id="PF16507">
    <property type="entry name" value="HEAT_PSME4_mid"/>
    <property type="match status" value="1"/>
</dbReference>
<reference evidence="12" key="1">
    <citation type="submission" date="2023-03" db="EMBL/GenBank/DDBJ databases">
        <title>Massive genome expansion in bonnet fungi (Mycena s.s.) driven by repeated elements and novel gene families across ecological guilds.</title>
        <authorList>
            <consortium name="Lawrence Berkeley National Laboratory"/>
            <person name="Harder C.B."/>
            <person name="Miyauchi S."/>
            <person name="Viragh M."/>
            <person name="Kuo A."/>
            <person name="Thoen E."/>
            <person name="Andreopoulos B."/>
            <person name="Lu D."/>
            <person name="Skrede I."/>
            <person name="Drula E."/>
            <person name="Henrissat B."/>
            <person name="Morin E."/>
            <person name="Kohler A."/>
            <person name="Barry K."/>
            <person name="LaButti K."/>
            <person name="Morin E."/>
            <person name="Salamov A."/>
            <person name="Lipzen A."/>
            <person name="Mereny Z."/>
            <person name="Hegedus B."/>
            <person name="Baldrian P."/>
            <person name="Stursova M."/>
            <person name="Weitz H."/>
            <person name="Taylor A."/>
            <person name="Grigoriev I.V."/>
            <person name="Nagy L.G."/>
            <person name="Martin F."/>
            <person name="Kauserud H."/>
        </authorList>
    </citation>
    <scope>NUCLEOTIDE SEQUENCE</scope>
    <source>
        <strain evidence="12">CBHHK002</strain>
    </source>
</reference>
<dbReference type="Proteomes" id="UP001218218">
    <property type="component" value="Unassembled WGS sequence"/>
</dbReference>
<keyword evidence="4" id="KW-0963">Cytoplasm</keyword>
<organism evidence="12 13">
    <name type="scientific">Mycena albidolilacea</name>
    <dbReference type="NCBI Taxonomy" id="1033008"/>
    <lineage>
        <taxon>Eukaryota</taxon>
        <taxon>Fungi</taxon>
        <taxon>Dikarya</taxon>
        <taxon>Basidiomycota</taxon>
        <taxon>Agaricomycotina</taxon>
        <taxon>Agaricomycetes</taxon>
        <taxon>Agaricomycetidae</taxon>
        <taxon>Agaricales</taxon>
        <taxon>Marasmiineae</taxon>
        <taxon>Mycenaceae</taxon>
        <taxon>Mycena</taxon>
    </lineage>
</organism>
<dbReference type="InterPro" id="IPR032430">
    <property type="entry name" value="Blm10_mid"/>
</dbReference>
<accession>A0AAD7AF84</accession>
<keyword evidence="13" id="KW-1185">Reference proteome</keyword>
<dbReference type="InterPro" id="IPR021843">
    <property type="entry name" value="PSME4_C"/>
</dbReference>
<evidence type="ECO:0000256" key="7">
    <source>
        <dbReference type="ARBA" id="ARBA00023204"/>
    </source>
</evidence>
<gene>
    <name evidence="12" type="ORF">DFH08DRAFT_736215</name>
</gene>
<feature type="domain" description="Proteasome activator complex subunit 4 C-terminal" evidence="9">
    <location>
        <begin position="1837"/>
        <end position="1920"/>
    </location>
</feature>
<feature type="domain" description="Proteasome activator complex subunit 4-like HEAT repeat-like" evidence="11">
    <location>
        <begin position="1346"/>
        <end position="1550"/>
    </location>
</feature>
<dbReference type="PANTHER" id="PTHR32170:SF3">
    <property type="entry name" value="PROTEASOME ACTIVATOR COMPLEX SUBUNIT 4"/>
    <property type="match status" value="1"/>
</dbReference>
<dbReference type="Gene3D" id="1.25.10.10">
    <property type="entry name" value="Leucine-rich Repeat Variant"/>
    <property type="match status" value="1"/>
</dbReference>
<keyword evidence="5" id="KW-0677">Repeat</keyword>
<keyword evidence="8" id="KW-0539">Nucleus</keyword>
<keyword evidence="7" id="KW-0234">DNA repair</keyword>
<evidence type="ECO:0000313" key="12">
    <source>
        <dbReference type="EMBL" id="KAJ7357025.1"/>
    </source>
</evidence>
<dbReference type="SUPFAM" id="SSF48371">
    <property type="entry name" value="ARM repeat"/>
    <property type="match status" value="2"/>
</dbReference>
<dbReference type="EMBL" id="JARIHO010000008">
    <property type="protein sequence ID" value="KAJ7357025.1"/>
    <property type="molecule type" value="Genomic_DNA"/>
</dbReference>
<evidence type="ECO:0000256" key="1">
    <source>
        <dbReference type="ARBA" id="ARBA00004324"/>
    </source>
</evidence>
<proteinExistence type="inferred from homology"/>
<dbReference type="GO" id="GO:0016607">
    <property type="term" value="C:nuclear speck"/>
    <property type="evidence" value="ECO:0007669"/>
    <property type="project" value="UniProtKB-SubCell"/>
</dbReference>
<dbReference type="GO" id="GO:0005829">
    <property type="term" value="C:cytosol"/>
    <property type="evidence" value="ECO:0007669"/>
    <property type="project" value="TreeGrafter"/>
</dbReference>
<comment type="subcellular location">
    <subcellularLocation>
        <location evidence="2">Cytoplasm</location>
    </subcellularLocation>
    <subcellularLocation>
        <location evidence="1">Nucleus speckle</location>
    </subcellularLocation>
</comment>
<protein>
    <recommendedName>
        <fullName evidence="14">Proteasome activator subunit 4</fullName>
    </recommendedName>
</protein>
<dbReference type="InterPro" id="IPR016024">
    <property type="entry name" value="ARM-type_fold"/>
</dbReference>
<dbReference type="InterPro" id="IPR035309">
    <property type="entry name" value="PSME4"/>
</dbReference>
<comment type="similarity">
    <text evidence="3">Belongs to the BLM10 family.</text>
</comment>
<keyword evidence="6" id="KW-0227">DNA damage</keyword>
<comment type="caution">
    <text evidence="12">The sequence shown here is derived from an EMBL/GenBank/DDBJ whole genome shotgun (WGS) entry which is preliminary data.</text>
</comment>
<name>A0AAD7AF84_9AGAR</name>
<dbReference type="InterPro" id="IPR011989">
    <property type="entry name" value="ARM-like"/>
</dbReference>
<evidence type="ECO:0008006" key="14">
    <source>
        <dbReference type="Google" id="ProtNLM"/>
    </source>
</evidence>
<feature type="domain" description="Proteasome activator Blm10 middle HEAT repeats region" evidence="10">
    <location>
        <begin position="375"/>
        <end position="908"/>
    </location>
</feature>
<evidence type="ECO:0000256" key="2">
    <source>
        <dbReference type="ARBA" id="ARBA00004496"/>
    </source>
</evidence>
<evidence type="ECO:0000259" key="9">
    <source>
        <dbReference type="Pfam" id="PF11919"/>
    </source>
</evidence>
<dbReference type="PANTHER" id="PTHR32170">
    <property type="entry name" value="PROTEASOME ACTIVATOR COMPLEX SUBUNIT 4"/>
    <property type="match status" value="1"/>
</dbReference>
<dbReference type="GO" id="GO:0070628">
    <property type="term" value="F:proteasome binding"/>
    <property type="evidence" value="ECO:0007669"/>
    <property type="project" value="InterPro"/>
</dbReference>
<evidence type="ECO:0000313" key="13">
    <source>
        <dbReference type="Proteomes" id="UP001218218"/>
    </source>
</evidence>
<evidence type="ECO:0000256" key="5">
    <source>
        <dbReference type="ARBA" id="ARBA00022737"/>
    </source>
</evidence>
<evidence type="ECO:0000256" key="3">
    <source>
        <dbReference type="ARBA" id="ARBA00005739"/>
    </source>
</evidence>
<dbReference type="InterPro" id="IPR055455">
    <property type="entry name" value="HEAT_PSME4"/>
</dbReference>
<dbReference type="Pfam" id="PF23096">
    <property type="entry name" value="HEAT_PSME4"/>
    <property type="match status" value="1"/>
</dbReference>
<evidence type="ECO:0000256" key="6">
    <source>
        <dbReference type="ARBA" id="ARBA00022763"/>
    </source>
</evidence>
<dbReference type="GO" id="GO:0010499">
    <property type="term" value="P:proteasomal ubiquitin-independent protein catabolic process"/>
    <property type="evidence" value="ECO:0007669"/>
    <property type="project" value="TreeGrafter"/>
</dbReference>
<evidence type="ECO:0000259" key="10">
    <source>
        <dbReference type="Pfam" id="PF16507"/>
    </source>
</evidence>
<evidence type="ECO:0000259" key="11">
    <source>
        <dbReference type="Pfam" id="PF23096"/>
    </source>
</evidence>
<dbReference type="GO" id="GO:0006281">
    <property type="term" value="P:DNA repair"/>
    <property type="evidence" value="ECO:0007669"/>
    <property type="project" value="UniProtKB-KW"/>
</dbReference>
<evidence type="ECO:0000256" key="8">
    <source>
        <dbReference type="ARBA" id="ARBA00023242"/>
    </source>
</evidence>
<sequence length="1990" mass="222795">MASLSTTSPAETPNMDVDDVETDNDYAAFQTYIDAAPYPRACESPPEMLAKLNNIIDKMHVCIKAKNWIVLSTWDGVLECWLLMRYPIPKPIRAKLVRLYYELILLPGIEARTCRNWIHMFNRVLANKPGNRKLEPTDLQLPWQPLWRIVKKELWPSGRKRSDLGGRNMINLVLFTAERAKPYFPASEIPEMLATFLPLVTRDTLVGMFPVFASFLPPTHIHLYLPTLLALSRAFNSTIIDERILELAGDLSEEHVSGAAGPAGAEGSAKWKDIGIWSESDWNFLVGKGLTSMDVPVGTNRNASTTSSHADNQQKWALRIKKTISRQQSLAKMLVYSMAVDGPARTSLAATPRTTDEKLPQPMGFVAGSKALDTLDRLITSTESFFHPSNSGPYTVALTSFVQYLTAYFCQRMREEEQASCRTPIAQRLTPAIRRAFVTILRTPALLAMFSKDPVAMSCAQSTLRALAVLEPSLLMPELLERAYSGLEVVNETHRTTAVLTMLNAIARTLVSEKLWFGGQKHLVPLLELSIPGIDLNDPVKTSCATTFIVAAIQHVRIGDLSTHTSALPAYDEEMMDVDATDADEDAAPFPTGTELGQPILSRDEERTLVRDSTASFADWVTSLFRRVLALYENLPEEGGRNNKTGGKTEENTLTAIKAMIDIVCLHLSDHLFSLVLRLVYEYGTTNAKSNAVKAFGQLVGCLARVRPEETLAKFLPYCIAQVEEELKHGASSVRTTSQNAAVPSDTTLHWNMGILRGCLGYGGAAVLKHKDQVLGLLSLLVDKTKGERGYSGTGRLLSRLLHNLAGVYPINSRFVNTSEWQDPAFEKDHNAQWGRFYEAKDVVVEWHVPSDGEIAFVLDILDHIFKPALDKVEALLETTTKWDGADRNDFCRYLHTCRSIWSGLPTIYKEQPKSVPKPLLREDVEIAELVVSHLDVEAGFTLTDPADPRYQKVVAHRLRFGDVVQRAAFALRQNTGGEDHIDAVMSVARSIDVYLLSYAMTRGAIDALHKNYTQARDANRIWSQQKDNSRLVFIKRAQIFACNRLYMHALYRHRSALDDKLLDELIELSLSPYTRIRKQAQGIFHNVSGYYLRSTRYVLPTLLGALSKGNDPDRMKGALYVLGNKGIMGYALGDLVYQEQLYLSLLECQHEEKPSVQKLASSVASDAAAYLREESAHTEAYSLEIARLEDAMASLETEFSPSVTNQKLLDEAAAKSLVRLSRRNEGYTAMVASILEVAVRPKTHWRYVQIALRFLSALLRRDVAAPPGVAQFFLEHSISPQPTIRTSAQLAIVRLSSHIKMRTYATSPEELWLDEWSHPLEKVVHVTDPSAFLKSFENPVDATEQAAYVDKINTGFLLWSPTVKGYAPVGEASAVSWEAPSQPSLRAISELILKDGYFEKLATLWGQESVKRGGNVDLRGDNLAYIKTLAKMFEHEVLDDILKVIDPLLSDSDKFKQRAGAEFLAGLWRGSKHWQKPLWDKLWTWSIARLDLVFPQIKPDTFPFWQSAVSSQLQERDPRRNQPLIDWILALPLDFTGDSAFEMSKSLYMFGLVADGLGVLFQPRAEKSVNLLFDNANNGYNEIRAHLSAYLHVIIIRDQWAPTFSSVSALVSACENSADPFGTRVARYGARVNEILSKLPKLKEERLPPPRVSQSEYDKIGLTLLQWIWISAYSSHASLIFPYAVPMMPEILRMSELNDSSDLQVYSSAVLYVLSAVAVPDVYVQDILENFVSAIKSSTSWRIRLHALPALVVFFYRNLLSISAEGVSRVMDVLLECLGDENVEVRQMASKVLSGVVRCSQRQSIVPLKNRFLALARKTTLPGRRDPAYAESLRVLHSAILGLCALIESFPYSVEPWMPALTEVLAAHATDPPPISTTIRNCASEFKKTHQDTWHKDQLLFDEDQLQSLSAMLVGTSYCGCSLCCWFLELTMICPRCVKKRQLESRDTRTRSGNQCWCTIDTFNSFTYPVSWSIDGCVPRPGFSSRLPV</sequence>